<organism evidence="6 7">
    <name type="scientific">Crocosphaera subtropica (strain ATCC 51142 / BH68)</name>
    <name type="common">Cyanothece sp. (strain ATCC 51142)</name>
    <dbReference type="NCBI Taxonomy" id="43989"/>
    <lineage>
        <taxon>Bacteria</taxon>
        <taxon>Bacillati</taxon>
        <taxon>Cyanobacteriota</taxon>
        <taxon>Cyanophyceae</taxon>
        <taxon>Oscillatoriophycideae</taxon>
        <taxon>Chroococcales</taxon>
        <taxon>Aphanothecaceae</taxon>
        <taxon>Crocosphaera</taxon>
        <taxon>Crocosphaera subtropica</taxon>
    </lineage>
</organism>
<dbReference type="AlphaFoldDB" id="B1X129"/>
<keyword evidence="7" id="KW-1185">Reference proteome</keyword>
<dbReference type="InterPro" id="IPR047684">
    <property type="entry name" value="Por_som-like"/>
</dbReference>
<dbReference type="InterPro" id="IPR007049">
    <property type="entry name" value="Carb-sel_porin_OprB"/>
</dbReference>
<dbReference type="Pfam" id="PF04966">
    <property type="entry name" value="OprB"/>
    <property type="match status" value="1"/>
</dbReference>
<feature type="coiled-coil region" evidence="3">
    <location>
        <begin position="139"/>
        <end position="180"/>
    </location>
</feature>
<dbReference type="eggNOG" id="COG3659">
    <property type="taxonomic scope" value="Bacteria"/>
</dbReference>
<evidence type="ECO:0000256" key="4">
    <source>
        <dbReference type="SAM" id="MobiDB-lite"/>
    </source>
</evidence>
<dbReference type="STRING" id="43989.cce_0319"/>
<sequence>MILMLKLLLTQTVSPVIIGLFFATQPAIASTDRNENLDIVAPTEALEIIRNRPQLQTPLNRDTSKQFKDAGSQPSMSQVTNVGELRDISPTDWAYEALRSLVERYGCIVGYPDRTFRGNRALSRWEFAAGLNACLNTIERLIQENVAVLREDIEKLKRLAQEFEQELIALGARVSNLEERVAFLEDHQFSTTTKLNGEVIITISDAWGERALDFREQDLFNQGLLERRRIDDNGVIGHRSRYNFDTSFTGEDLLKTRFESGTIVNWSDPTGTEMARLGHDSDSGSDTFIDDVYYRFPIGNLTTWVGANSLDIDDIFDVGNPLLFAEESGALSRFIRYNPITFRGPEGKGIGINYAFNDVFILRGLYLSDTANDPSLGNGLFNGNYSTGAQLGVYPTDALSFTFTYLHSYFAAGNSDVSSSTGSYVEPDNQTPQTGQGIAKDPFLGAPTIRDSYGITGNWRINETFNFSAWGGYALARAQGLDAEGNSRKGFGSDVWAWSASLSMVDIGKEGAVLSIAGGSITNSRRIDAITGDLTVPDQDTPYIIETQYRYPLNDNILLTPGVFVILQPDGNNENNSIWVGALRTTFTF</sequence>
<evidence type="ECO:0000259" key="5">
    <source>
        <dbReference type="PROSITE" id="PS51272"/>
    </source>
</evidence>
<dbReference type="NCBIfam" id="NF033921">
    <property type="entry name" value="por_somb"/>
    <property type="match status" value="1"/>
</dbReference>
<feature type="domain" description="SLH" evidence="5">
    <location>
        <begin position="81"/>
        <end position="145"/>
    </location>
</feature>
<dbReference type="PANTHER" id="PTHR43308:SF1">
    <property type="entry name" value="OUTER MEMBRANE PROTEIN ALPHA"/>
    <property type="match status" value="1"/>
</dbReference>
<evidence type="ECO:0000256" key="3">
    <source>
        <dbReference type="SAM" id="Coils"/>
    </source>
</evidence>
<keyword evidence="3" id="KW-0175">Coiled coil</keyword>
<dbReference type="KEGG" id="cyt:cce_0319"/>
<dbReference type="InterPro" id="IPR051465">
    <property type="entry name" value="Cell_Envelope_Struct_Comp"/>
</dbReference>
<gene>
    <name evidence="6" type="ordered locus">cce_0319</name>
</gene>
<dbReference type="EMBL" id="CP000806">
    <property type="protein sequence ID" value="ACB49670.1"/>
    <property type="molecule type" value="Genomic_DNA"/>
</dbReference>
<dbReference type="PROSITE" id="PS51272">
    <property type="entry name" value="SLH"/>
    <property type="match status" value="1"/>
</dbReference>
<keyword evidence="2" id="KW-0732">Signal</keyword>
<dbReference type="PANTHER" id="PTHR43308">
    <property type="entry name" value="OUTER MEMBRANE PROTEIN ALPHA-RELATED"/>
    <property type="match status" value="1"/>
</dbReference>
<evidence type="ECO:0000256" key="2">
    <source>
        <dbReference type="RuleBase" id="RU363072"/>
    </source>
</evidence>
<accession>B1X129</accession>
<evidence type="ECO:0000313" key="6">
    <source>
        <dbReference type="EMBL" id="ACB49670.1"/>
    </source>
</evidence>
<protein>
    <submittedName>
        <fullName evidence="6">S-layer OprB family carbohydrate-selective porin</fullName>
    </submittedName>
</protein>
<dbReference type="GO" id="GO:0008643">
    <property type="term" value="P:carbohydrate transport"/>
    <property type="evidence" value="ECO:0007669"/>
    <property type="project" value="InterPro"/>
</dbReference>
<dbReference type="Gene3D" id="2.40.160.180">
    <property type="entry name" value="Carbohydrate-selective porin OprB"/>
    <property type="match status" value="1"/>
</dbReference>
<dbReference type="InterPro" id="IPR038673">
    <property type="entry name" value="OprB_sf"/>
</dbReference>
<dbReference type="InterPro" id="IPR001119">
    <property type="entry name" value="SLH_dom"/>
</dbReference>
<dbReference type="Pfam" id="PF00395">
    <property type="entry name" value="SLH"/>
    <property type="match status" value="1"/>
</dbReference>
<evidence type="ECO:0000313" key="7">
    <source>
        <dbReference type="Proteomes" id="UP000001203"/>
    </source>
</evidence>
<reference evidence="6 7" key="1">
    <citation type="journal article" date="2008" name="Proc. Natl. Acad. Sci. U.S.A.">
        <title>The genome of Cyanothece 51142, a unicellular diazotrophic cyanobacterium important in the marine nitrogen cycle.</title>
        <authorList>
            <person name="Welsh E.A."/>
            <person name="Liberton M."/>
            <person name="Stoeckel J."/>
            <person name="Loh T."/>
            <person name="Elvitigala T."/>
            <person name="Wang C."/>
            <person name="Wollam A."/>
            <person name="Fulton R.S."/>
            <person name="Clifton S.W."/>
            <person name="Jacobs J.M."/>
            <person name="Aurora R."/>
            <person name="Ghosh B.K."/>
            <person name="Sherman L.A."/>
            <person name="Smith R.D."/>
            <person name="Wilson R.K."/>
            <person name="Pakrasi H.B."/>
        </authorList>
    </citation>
    <scope>NUCLEOTIDE SEQUENCE [LARGE SCALE GENOMIC DNA]</scope>
    <source>
        <strain evidence="7">ATCC 51142 / BH68</strain>
    </source>
</reference>
<name>B1X129_CROS5</name>
<evidence type="ECO:0000256" key="1">
    <source>
        <dbReference type="ARBA" id="ARBA00008769"/>
    </source>
</evidence>
<comment type="similarity">
    <text evidence="1 2">Belongs to the OprB family.</text>
</comment>
<feature type="compositionally biased region" description="Polar residues" evidence="4">
    <location>
        <begin position="421"/>
        <end position="436"/>
    </location>
</feature>
<feature type="signal peptide" evidence="2">
    <location>
        <begin position="1"/>
        <end position="29"/>
    </location>
</feature>
<dbReference type="Proteomes" id="UP000001203">
    <property type="component" value="Chromosome circular"/>
</dbReference>
<feature type="region of interest" description="Disordered" evidence="4">
    <location>
        <begin position="421"/>
        <end position="441"/>
    </location>
</feature>
<dbReference type="HOGENOM" id="CLU_018575_1_0_3"/>
<feature type="chain" id="PRO_5002772276" evidence="2">
    <location>
        <begin position="30"/>
        <end position="589"/>
    </location>
</feature>
<dbReference type="GO" id="GO:0015288">
    <property type="term" value="F:porin activity"/>
    <property type="evidence" value="ECO:0007669"/>
    <property type="project" value="InterPro"/>
</dbReference>
<proteinExistence type="inferred from homology"/>
<dbReference type="GO" id="GO:0016020">
    <property type="term" value="C:membrane"/>
    <property type="evidence" value="ECO:0007669"/>
    <property type="project" value="InterPro"/>
</dbReference>